<comment type="similarity">
    <text evidence="2">Belongs to the multi antimicrobial extrusion (MATE) (TC 2.A.66.1) family.</text>
</comment>
<accession>A0A090IW16</accession>
<keyword evidence="4" id="KW-1003">Cell membrane</keyword>
<dbReference type="InterPro" id="IPR048279">
    <property type="entry name" value="MdtK-like"/>
</dbReference>
<feature type="transmembrane region" description="Helical" evidence="8">
    <location>
        <begin position="195"/>
        <end position="215"/>
    </location>
</feature>
<sequence length="451" mass="49517">MTETTNKYQEQTLFSITWPLFIEITLHMSIGIIATLILSHYSDQAVAGVGVANQILNIAILVFNITSIGATILIGQNLGANRLDRARQLSRSAFGFNFWVGIIITISILLFGDVFLSIYELEDDVFPYASTFVKITGISLFLEAVSLALSAVLRSHGYTKDAMIVTVIMNFISITGNILSVTGIFGLPVTGVVGVSWSIVIARIFVICAFIFLVYRRLTLKLYIKDLVNFDKTDIQQLLAIGLPSAGENLSYQFSQIVITSFVALLGSSALAARVYILNISMVCFLFTTAIAQGTQLLVARYIGGKQYDRALQRGIKTLKISMFVSLATSLVIALIGKPLLELFTNDPEIIAIGLPVLWAIVFIEPGRAMNIVLMGSLKSAGDVRFPVIIGVISMWGVAVLFSYFLGIVFGLGLLGVWIAQGLDEWVRGIFAYKRWLSKPWTRKEVVAKNI</sequence>
<dbReference type="EMBL" id="CCRF01000028">
    <property type="protein sequence ID" value="CEE00638.1"/>
    <property type="molecule type" value="Genomic_DNA"/>
</dbReference>
<reference evidence="9 10" key="1">
    <citation type="submission" date="2014-07" db="EMBL/GenBank/DDBJ databases">
        <authorList>
            <person name="Wibberg Daniel"/>
        </authorList>
    </citation>
    <scope>NUCLEOTIDE SEQUENCE [LARGE SCALE GENOMIC DNA]</scope>
</reference>
<dbReference type="RefSeq" id="WP_034768330.1">
    <property type="nucleotide sequence ID" value="NZ_CCRF01000028.1"/>
</dbReference>
<dbReference type="InterPro" id="IPR002528">
    <property type="entry name" value="MATE_fam"/>
</dbReference>
<feature type="transmembrane region" description="Helical" evidence="8">
    <location>
        <begin position="131"/>
        <end position="153"/>
    </location>
</feature>
<feature type="transmembrane region" description="Helical" evidence="8">
    <location>
        <begin position="165"/>
        <end position="189"/>
    </location>
</feature>
<evidence type="ECO:0000256" key="3">
    <source>
        <dbReference type="ARBA" id="ARBA00022448"/>
    </source>
</evidence>
<dbReference type="GO" id="GO:0015297">
    <property type="term" value="F:antiporter activity"/>
    <property type="evidence" value="ECO:0007669"/>
    <property type="project" value="InterPro"/>
</dbReference>
<evidence type="ECO:0000313" key="9">
    <source>
        <dbReference type="EMBL" id="CEE00638.1"/>
    </source>
</evidence>
<dbReference type="PANTHER" id="PTHR42925:SF1">
    <property type="entry name" value="VIRULENCE FACTOR MVIN"/>
    <property type="match status" value="1"/>
</dbReference>
<dbReference type="AlphaFoldDB" id="A0A090IW16"/>
<feature type="transmembrane region" description="Helical" evidence="8">
    <location>
        <begin position="353"/>
        <end position="374"/>
    </location>
</feature>
<keyword evidence="10" id="KW-1185">Reference proteome</keyword>
<evidence type="ECO:0000256" key="6">
    <source>
        <dbReference type="ARBA" id="ARBA00022989"/>
    </source>
</evidence>
<name>A0A090IW16_9BACI</name>
<dbReference type="InterPro" id="IPR047135">
    <property type="entry name" value="YsiQ"/>
</dbReference>
<dbReference type="Proteomes" id="UP000040576">
    <property type="component" value="Unassembled WGS sequence"/>
</dbReference>
<dbReference type="GO" id="GO:0042910">
    <property type="term" value="F:xenobiotic transmembrane transporter activity"/>
    <property type="evidence" value="ECO:0007669"/>
    <property type="project" value="InterPro"/>
</dbReference>
<feature type="transmembrane region" description="Helical" evidence="8">
    <location>
        <begin position="276"/>
        <end position="300"/>
    </location>
</feature>
<feature type="transmembrane region" description="Helical" evidence="8">
    <location>
        <begin position="386"/>
        <end position="419"/>
    </location>
</feature>
<keyword evidence="3" id="KW-0813">Transport</keyword>
<dbReference type="CDD" id="cd13134">
    <property type="entry name" value="MATE_like_8"/>
    <property type="match status" value="1"/>
</dbReference>
<evidence type="ECO:0000256" key="2">
    <source>
        <dbReference type="ARBA" id="ARBA00010199"/>
    </source>
</evidence>
<gene>
    <name evidence="9" type="ORF">BT1A1_0787</name>
</gene>
<feature type="transmembrane region" description="Helical" evidence="8">
    <location>
        <begin position="20"/>
        <end position="42"/>
    </location>
</feature>
<dbReference type="NCBIfam" id="TIGR00797">
    <property type="entry name" value="matE"/>
    <property type="match status" value="1"/>
</dbReference>
<dbReference type="GO" id="GO:0005886">
    <property type="term" value="C:plasma membrane"/>
    <property type="evidence" value="ECO:0007669"/>
    <property type="project" value="UniProtKB-SubCell"/>
</dbReference>
<dbReference type="PIRSF" id="PIRSF006603">
    <property type="entry name" value="DinF"/>
    <property type="match status" value="1"/>
</dbReference>
<evidence type="ECO:0000256" key="7">
    <source>
        <dbReference type="ARBA" id="ARBA00023136"/>
    </source>
</evidence>
<organism evidence="9 10">
    <name type="scientific">Caldibacillus thermoamylovorans</name>
    <dbReference type="NCBI Taxonomy" id="35841"/>
    <lineage>
        <taxon>Bacteria</taxon>
        <taxon>Bacillati</taxon>
        <taxon>Bacillota</taxon>
        <taxon>Bacilli</taxon>
        <taxon>Bacillales</taxon>
        <taxon>Bacillaceae</taxon>
        <taxon>Caldibacillus</taxon>
    </lineage>
</organism>
<dbReference type="PANTHER" id="PTHR42925">
    <property type="entry name" value="MULTIDRUG AND TOXIN EFFLUX PROTEIN MATE FAMILY"/>
    <property type="match status" value="1"/>
</dbReference>
<keyword evidence="7 8" id="KW-0472">Membrane</keyword>
<feature type="transmembrane region" description="Helical" evidence="8">
    <location>
        <begin position="96"/>
        <end position="119"/>
    </location>
</feature>
<feature type="transmembrane region" description="Helical" evidence="8">
    <location>
        <begin position="54"/>
        <end position="75"/>
    </location>
</feature>
<protein>
    <submittedName>
        <fullName evidence="9">MATE efflux family protein</fullName>
    </submittedName>
</protein>
<evidence type="ECO:0000256" key="1">
    <source>
        <dbReference type="ARBA" id="ARBA00004651"/>
    </source>
</evidence>
<proteinExistence type="inferred from homology"/>
<feature type="transmembrane region" description="Helical" evidence="8">
    <location>
        <begin position="250"/>
        <end position="270"/>
    </location>
</feature>
<keyword evidence="6 8" id="KW-1133">Transmembrane helix</keyword>
<evidence type="ECO:0000256" key="4">
    <source>
        <dbReference type="ARBA" id="ARBA00022475"/>
    </source>
</evidence>
<evidence type="ECO:0000256" key="5">
    <source>
        <dbReference type="ARBA" id="ARBA00022692"/>
    </source>
</evidence>
<comment type="subcellular location">
    <subcellularLocation>
        <location evidence="1">Cell membrane</location>
        <topology evidence="1">Multi-pass membrane protein</topology>
    </subcellularLocation>
</comment>
<keyword evidence="5 8" id="KW-0812">Transmembrane</keyword>
<evidence type="ECO:0000313" key="10">
    <source>
        <dbReference type="Proteomes" id="UP000040576"/>
    </source>
</evidence>
<feature type="transmembrane region" description="Helical" evidence="8">
    <location>
        <begin position="321"/>
        <end position="341"/>
    </location>
</feature>
<dbReference type="Pfam" id="PF01554">
    <property type="entry name" value="MatE"/>
    <property type="match status" value="2"/>
</dbReference>
<evidence type="ECO:0000256" key="8">
    <source>
        <dbReference type="SAM" id="Phobius"/>
    </source>
</evidence>